<dbReference type="InterPro" id="IPR003439">
    <property type="entry name" value="ABC_transporter-like_ATP-bd"/>
</dbReference>
<dbReference type="Proteomes" id="UP000284853">
    <property type="component" value="Unassembled WGS sequence"/>
</dbReference>
<dbReference type="Pfam" id="PF00005">
    <property type="entry name" value="ABC_tran"/>
    <property type="match status" value="1"/>
</dbReference>
<keyword evidence="2" id="KW-0067">ATP-binding</keyword>
<evidence type="ECO:0000256" key="2">
    <source>
        <dbReference type="ARBA" id="ARBA00022840"/>
    </source>
</evidence>
<dbReference type="SMART" id="SM00382">
    <property type="entry name" value="AAA"/>
    <property type="match status" value="1"/>
</dbReference>
<dbReference type="PANTHER" id="PTHR42794">
    <property type="entry name" value="HEMIN IMPORT ATP-BINDING PROTEIN HMUV"/>
    <property type="match status" value="1"/>
</dbReference>
<protein>
    <submittedName>
        <fullName evidence="4">ABC transporter</fullName>
    </submittedName>
</protein>
<dbReference type="PANTHER" id="PTHR42794:SF2">
    <property type="entry name" value="ABC TRANSPORTER ATP-BINDING PROTEIN"/>
    <property type="match status" value="1"/>
</dbReference>
<evidence type="ECO:0000256" key="1">
    <source>
        <dbReference type="ARBA" id="ARBA00022741"/>
    </source>
</evidence>
<dbReference type="InterPro" id="IPR027417">
    <property type="entry name" value="P-loop_NTPase"/>
</dbReference>
<accession>A0ABX9Q0G4</accession>
<dbReference type="GeneID" id="302711007"/>
<dbReference type="RefSeq" id="WP_120161501.1">
    <property type="nucleotide sequence ID" value="NZ_NSDJ01000001.1"/>
</dbReference>
<reference evidence="4 5" key="1">
    <citation type="submission" date="2017-08" db="EMBL/GenBank/DDBJ databases">
        <title>Comparative genomics of bacteria isolated from necrotic lesions of AOD affected trees.</title>
        <authorList>
            <person name="Doonan J."/>
            <person name="Denman S."/>
            <person name="Mcdonald J.E."/>
        </authorList>
    </citation>
    <scope>NUCLEOTIDE SEQUENCE [LARGE SCALE GENOMIC DNA]</scope>
    <source>
        <strain evidence="4 5">CIP 105588</strain>
    </source>
</reference>
<dbReference type="Gene3D" id="3.40.50.300">
    <property type="entry name" value="P-loop containing nucleotide triphosphate hydrolases"/>
    <property type="match status" value="1"/>
</dbReference>
<dbReference type="InterPro" id="IPR003593">
    <property type="entry name" value="AAA+_ATPase"/>
</dbReference>
<proteinExistence type="predicted"/>
<dbReference type="PROSITE" id="PS50893">
    <property type="entry name" value="ABC_TRANSPORTER_2"/>
    <property type="match status" value="1"/>
</dbReference>
<keyword evidence="1" id="KW-0547">Nucleotide-binding</keyword>
<gene>
    <name evidence="4" type="ORF">CKQ54_19570</name>
</gene>
<organism evidence="4 5">
    <name type="scientific">Rahnella variigena</name>
    <dbReference type="NCBI Taxonomy" id="574964"/>
    <lineage>
        <taxon>Bacteria</taxon>
        <taxon>Pseudomonadati</taxon>
        <taxon>Pseudomonadota</taxon>
        <taxon>Gammaproteobacteria</taxon>
        <taxon>Enterobacterales</taxon>
        <taxon>Yersiniaceae</taxon>
        <taxon>Rahnella</taxon>
    </lineage>
</organism>
<keyword evidence="5" id="KW-1185">Reference proteome</keyword>
<evidence type="ECO:0000313" key="4">
    <source>
        <dbReference type="EMBL" id="RKF70439.1"/>
    </source>
</evidence>
<name>A0ABX9Q0G4_9GAMM</name>
<dbReference type="EMBL" id="NSDJ01000001">
    <property type="protein sequence ID" value="RKF70439.1"/>
    <property type="molecule type" value="Genomic_DNA"/>
</dbReference>
<dbReference type="SUPFAM" id="SSF52540">
    <property type="entry name" value="P-loop containing nucleoside triphosphate hydrolases"/>
    <property type="match status" value="1"/>
</dbReference>
<comment type="caution">
    <text evidence="4">The sequence shown here is derived from an EMBL/GenBank/DDBJ whole genome shotgun (WGS) entry which is preliminary data.</text>
</comment>
<dbReference type="CDD" id="cd03214">
    <property type="entry name" value="ABC_Iron-Siderophores_B12_Hemin"/>
    <property type="match status" value="1"/>
</dbReference>
<evidence type="ECO:0000259" key="3">
    <source>
        <dbReference type="PROSITE" id="PS50893"/>
    </source>
</evidence>
<feature type="domain" description="ABC transporter" evidence="3">
    <location>
        <begin position="8"/>
        <end position="243"/>
    </location>
</feature>
<sequence length="258" mass="28451">MTASVKRLSVKNLSYRLGQRTLLDNISFDLKAGECVALLGANGAGKSTLLKLLLRLIAPASGHIELAGMPLSTLKRREIARHIAYVPQHHHPHFPFTAWQVVMQGRLPVNGMVRSPSPQDISRVELAFEENGIAHLSARIYTDLSGGERQRVLITRALVQDTPVILLDEPVNGLDYGHQLHLLMQLKTLAAKGYTLLMITHQPEHALMAASRALVLHESRLIADGAPSEVVDSALISRIYQTQVQQIDLNSGHRVFIP</sequence>
<evidence type="ECO:0000313" key="5">
    <source>
        <dbReference type="Proteomes" id="UP000284853"/>
    </source>
</evidence>